<feature type="transmembrane region" description="Helical" evidence="8">
    <location>
        <begin position="6"/>
        <end position="30"/>
    </location>
</feature>
<feature type="compositionally biased region" description="Basic and acidic residues" evidence="7">
    <location>
        <begin position="494"/>
        <end position="514"/>
    </location>
</feature>
<evidence type="ECO:0000313" key="9">
    <source>
        <dbReference type="EMBL" id="EFX89327.1"/>
    </source>
</evidence>
<evidence type="ECO:0000256" key="7">
    <source>
        <dbReference type="SAM" id="MobiDB-lite"/>
    </source>
</evidence>
<dbReference type="FunCoup" id="E9FT78">
    <property type="interactions" value="242"/>
</dbReference>
<keyword evidence="10" id="KW-1185">Reference proteome</keyword>
<dbReference type="Pfam" id="PF01130">
    <property type="entry name" value="CD36"/>
    <property type="match status" value="1"/>
</dbReference>
<organism evidence="9 10">
    <name type="scientific">Daphnia pulex</name>
    <name type="common">Water flea</name>
    <dbReference type="NCBI Taxonomy" id="6669"/>
    <lineage>
        <taxon>Eukaryota</taxon>
        <taxon>Metazoa</taxon>
        <taxon>Ecdysozoa</taxon>
        <taxon>Arthropoda</taxon>
        <taxon>Crustacea</taxon>
        <taxon>Branchiopoda</taxon>
        <taxon>Diplostraca</taxon>
        <taxon>Cladocera</taxon>
        <taxon>Anomopoda</taxon>
        <taxon>Daphniidae</taxon>
        <taxon>Daphnia</taxon>
    </lineage>
</organism>
<keyword evidence="3 8" id="KW-0812">Transmembrane</keyword>
<accession>E9FT78</accession>
<evidence type="ECO:0000256" key="8">
    <source>
        <dbReference type="SAM" id="Phobius"/>
    </source>
</evidence>
<proteinExistence type="inferred from homology"/>
<evidence type="ECO:0000256" key="4">
    <source>
        <dbReference type="ARBA" id="ARBA00022989"/>
    </source>
</evidence>
<dbReference type="InterPro" id="IPR002159">
    <property type="entry name" value="CD36_fam"/>
</dbReference>
<dbReference type="OMA" id="WIMQKEM"/>
<gene>
    <name evidence="9" type="ORF">DAPPUDRAFT_303164</name>
</gene>
<keyword evidence="5 8" id="KW-0472">Membrane</keyword>
<evidence type="ECO:0000256" key="2">
    <source>
        <dbReference type="ARBA" id="ARBA00010532"/>
    </source>
</evidence>
<dbReference type="PANTHER" id="PTHR11923">
    <property type="entry name" value="SCAVENGER RECEPTOR CLASS B TYPE-1 SR-B1"/>
    <property type="match status" value="1"/>
</dbReference>
<dbReference type="PANTHER" id="PTHR11923:SF93">
    <property type="entry name" value="GH07959P-RELATED"/>
    <property type="match status" value="1"/>
</dbReference>
<dbReference type="GO" id="GO:0005044">
    <property type="term" value="F:scavenger receptor activity"/>
    <property type="evidence" value="ECO:0000318"/>
    <property type="project" value="GO_Central"/>
</dbReference>
<evidence type="ECO:0000256" key="3">
    <source>
        <dbReference type="ARBA" id="ARBA00022692"/>
    </source>
</evidence>
<comment type="subcellular location">
    <subcellularLocation>
        <location evidence="1">Membrane</location>
    </subcellularLocation>
</comment>
<evidence type="ECO:0000256" key="6">
    <source>
        <dbReference type="ARBA" id="ARBA00023180"/>
    </source>
</evidence>
<protein>
    <submittedName>
        <fullName evidence="9">Uncharacterized protein</fullName>
    </submittedName>
</protein>
<name>E9FT78_DAPPU</name>
<reference evidence="9 10" key="1">
    <citation type="journal article" date="2011" name="Science">
        <title>The ecoresponsive genome of Daphnia pulex.</title>
        <authorList>
            <person name="Colbourne J.K."/>
            <person name="Pfrender M.E."/>
            <person name="Gilbert D."/>
            <person name="Thomas W.K."/>
            <person name="Tucker A."/>
            <person name="Oakley T.H."/>
            <person name="Tokishita S."/>
            <person name="Aerts A."/>
            <person name="Arnold G.J."/>
            <person name="Basu M.K."/>
            <person name="Bauer D.J."/>
            <person name="Caceres C.E."/>
            <person name="Carmel L."/>
            <person name="Casola C."/>
            <person name="Choi J.H."/>
            <person name="Detter J.C."/>
            <person name="Dong Q."/>
            <person name="Dusheyko S."/>
            <person name="Eads B.D."/>
            <person name="Frohlich T."/>
            <person name="Geiler-Samerotte K.A."/>
            <person name="Gerlach D."/>
            <person name="Hatcher P."/>
            <person name="Jogdeo S."/>
            <person name="Krijgsveld J."/>
            <person name="Kriventseva E.V."/>
            <person name="Kultz D."/>
            <person name="Laforsch C."/>
            <person name="Lindquist E."/>
            <person name="Lopez J."/>
            <person name="Manak J.R."/>
            <person name="Muller J."/>
            <person name="Pangilinan J."/>
            <person name="Patwardhan R.P."/>
            <person name="Pitluck S."/>
            <person name="Pritham E.J."/>
            <person name="Rechtsteiner A."/>
            <person name="Rho M."/>
            <person name="Rogozin I.B."/>
            <person name="Sakarya O."/>
            <person name="Salamov A."/>
            <person name="Schaack S."/>
            <person name="Shapiro H."/>
            <person name="Shiga Y."/>
            <person name="Skalitzky C."/>
            <person name="Smith Z."/>
            <person name="Souvorov A."/>
            <person name="Sung W."/>
            <person name="Tang Z."/>
            <person name="Tsuchiya D."/>
            <person name="Tu H."/>
            <person name="Vos H."/>
            <person name="Wang M."/>
            <person name="Wolf Y.I."/>
            <person name="Yamagata H."/>
            <person name="Yamada T."/>
            <person name="Ye Y."/>
            <person name="Shaw J.R."/>
            <person name="Andrews J."/>
            <person name="Crease T.J."/>
            <person name="Tang H."/>
            <person name="Lucas S.M."/>
            <person name="Robertson H.M."/>
            <person name="Bork P."/>
            <person name="Koonin E.V."/>
            <person name="Zdobnov E.M."/>
            <person name="Grigoriev I.V."/>
            <person name="Lynch M."/>
            <person name="Boore J.L."/>
        </authorList>
    </citation>
    <scope>NUCLEOTIDE SEQUENCE [LARGE SCALE GENOMIC DNA]</scope>
</reference>
<dbReference type="eggNOG" id="KOG3776">
    <property type="taxonomic scope" value="Eukaryota"/>
</dbReference>
<dbReference type="EMBL" id="GL732524">
    <property type="protein sequence ID" value="EFX89327.1"/>
    <property type="molecule type" value="Genomic_DNA"/>
</dbReference>
<keyword evidence="6" id="KW-0325">Glycoprotein</keyword>
<dbReference type="AlphaFoldDB" id="E9FT78"/>
<evidence type="ECO:0000256" key="1">
    <source>
        <dbReference type="ARBA" id="ARBA00004370"/>
    </source>
</evidence>
<evidence type="ECO:0000313" key="10">
    <source>
        <dbReference type="Proteomes" id="UP000000305"/>
    </source>
</evidence>
<dbReference type="HOGENOM" id="CLU_019853_3_0_1"/>
<feature type="region of interest" description="Disordered" evidence="7">
    <location>
        <begin position="483"/>
        <end position="514"/>
    </location>
</feature>
<feature type="transmembrane region" description="Helical" evidence="8">
    <location>
        <begin position="455"/>
        <end position="477"/>
    </location>
</feature>
<dbReference type="Proteomes" id="UP000000305">
    <property type="component" value="Unassembled WGS sequence"/>
</dbReference>
<sequence length="514" mass="58291">MGRSPVFWGITGLTGAIIGVTLAVGLPFLVSFIIDQQLRLTPGTIMYKFWETSPVPMYIRFYLYNVTNSEDVLRDNTTKPIVQEIGPFTYTEVHERVNVTRLDHNYTIQFQQKRYWQYVEEMSNGSLDDPITTLNVPLLSAAYTIRFSPPFIKTGFNAFVKATNTEVFITKTVDELLFAGYSDPLLDFAQLIPPGYLDIPQGYDKFGWFYGRNGSEKFDGTFNIFTGVDDISKLDVMDMWNYNSKTEYRCLPTTFANVDQYYESYCGYVNGSFGEGWPPRRERTSISMYSSDLCRSVTLDYTKDVSKSGVTFYRFAGTKNMFASAEENPDNWCFCSGGVCNPSGVTNSSTCRFGAPAFVSFPHYFLADPFFQEQVEGLNPQIDLHEFHVDLEPRTSVPLQVAARFQINILLQSIKGIKIVENVREVYMPVIWFGVSADLSDHLLGLIHFTLIGPYIGSFCFFLLFGGCMVLVAKSGIKCAKMNRKQPKTEATPEEDKSEHNDTESIERANDQIQ</sequence>
<evidence type="ECO:0000256" key="5">
    <source>
        <dbReference type="ARBA" id="ARBA00023136"/>
    </source>
</evidence>
<keyword evidence="4 8" id="KW-1133">Transmembrane helix</keyword>
<dbReference type="PRINTS" id="PR01609">
    <property type="entry name" value="CD36FAMILY"/>
</dbReference>
<comment type="similarity">
    <text evidence="2">Belongs to the CD36 family.</text>
</comment>
<dbReference type="STRING" id="6669.E9FT78"/>
<dbReference type="KEGG" id="dpx:DAPPUDRAFT_303164"/>
<dbReference type="OrthoDB" id="514335at2759"/>
<dbReference type="InParanoid" id="E9FT78"/>
<dbReference type="GO" id="GO:0016020">
    <property type="term" value="C:membrane"/>
    <property type="evidence" value="ECO:0000318"/>
    <property type="project" value="GO_Central"/>
</dbReference>